<evidence type="ECO:0000313" key="2">
    <source>
        <dbReference type="Proteomes" id="UP000263517"/>
    </source>
</evidence>
<dbReference type="AlphaFoldDB" id="A0A350P9I6"/>
<dbReference type="EMBL" id="DNAN01000690">
    <property type="protein sequence ID" value="HAW77953.1"/>
    <property type="molecule type" value="Genomic_DNA"/>
</dbReference>
<dbReference type="Pfam" id="PF10902">
    <property type="entry name" value="WYL_2"/>
    <property type="match status" value="1"/>
</dbReference>
<organism evidence="1 2">
    <name type="scientific">Alteromonas australica</name>
    <dbReference type="NCBI Taxonomy" id="589873"/>
    <lineage>
        <taxon>Bacteria</taxon>
        <taxon>Pseudomonadati</taxon>
        <taxon>Pseudomonadota</taxon>
        <taxon>Gammaproteobacteria</taxon>
        <taxon>Alteromonadales</taxon>
        <taxon>Alteromonadaceae</taxon>
        <taxon>Alteromonas/Salinimonas group</taxon>
        <taxon>Alteromonas</taxon>
    </lineage>
</organism>
<proteinExistence type="predicted"/>
<dbReference type="InterPro" id="IPR024401">
    <property type="entry name" value="WYL_prot"/>
</dbReference>
<accession>A0A350P9I6</accession>
<evidence type="ECO:0000313" key="1">
    <source>
        <dbReference type="EMBL" id="HAW77953.1"/>
    </source>
</evidence>
<dbReference type="Proteomes" id="UP000263517">
    <property type="component" value="Unassembled WGS sequence"/>
</dbReference>
<comment type="caution">
    <text evidence="1">The sequence shown here is derived from an EMBL/GenBank/DDBJ whole genome shotgun (WGS) entry which is preliminary data.</text>
</comment>
<evidence type="ECO:0008006" key="3">
    <source>
        <dbReference type="Google" id="ProtNLM"/>
    </source>
</evidence>
<sequence length="90" mass="10034">MTSSDLIKSIIDEAGAQFVSVTFVKANGEERQLTFNPKHIGEIKGTGSSNQNPNVFKVMDIKLNQWRSFRADRVIKIKVSGQVKAIKEVL</sequence>
<name>A0A350P9I6_9ALTE</name>
<reference evidence="1 2" key="1">
    <citation type="journal article" date="2018" name="Nat. Biotechnol.">
        <title>A standardized bacterial taxonomy based on genome phylogeny substantially revises the tree of life.</title>
        <authorList>
            <person name="Parks D.H."/>
            <person name="Chuvochina M."/>
            <person name="Waite D.W."/>
            <person name="Rinke C."/>
            <person name="Skarshewski A."/>
            <person name="Chaumeil P.A."/>
            <person name="Hugenholtz P."/>
        </authorList>
    </citation>
    <scope>NUCLEOTIDE SEQUENCE [LARGE SCALE GENOMIC DNA]</scope>
    <source>
        <strain evidence="1">UBA11978</strain>
    </source>
</reference>
<protein>
    <recommendedName>
        <fullName evidence="3">WYL domain-containing protein</fullName>
    </recommendedName>
</protein>
<gene>
    <name evidence="1" type="ORF">DCW74_19725</name>
</gene>